<gene>
    <name evidence="2" type="primary">bchJ</name>
    <name evidence="2" type="ORF">ENE75_09080</name>
</gene>
<comment type="caution">
    <text evidence="2">The sequence shown here is derived from an EMBL/GenBank/DDBJ whole genome shotgun (WGS) entry which is preliminary data.</text>
</comment>
<dbReference type="GO" id="GO:0015979">
    <property type="term" value="P:photosynthesis"/>
    <property type="evidence" value="ECO:0007669"/>
    <property type="project" value="InterPro"/>
</dbReference>
<evidence type="ECO:0000313" key="3">
    <source>
        <dbReference type="Proteomes" id="UP000288178"/>
    </source>
</evidence>
<dbReference type="Gene3D" id="3.30.1380.20">
    <property type="entry name" value="Trafficking protein particle complex subunit 3"/>
    <property type="match status" value="1"/>
</dbReference>
<reference evidence="2 3" key="1">
    <citation type="submission" date="2019-01" db="EMBL/GenBank/DDBJ databases">
        <authorList>
            <person name="Chen W.-M."/>
        </authorList>
    </citation>
    <scope>NUCLEOTIDE SEQUENCE [LARGE SCALE GENOMIC DNA]</scope>
    <source>
        <strain evidence="2 3">ICH-3</strain>
    </source>
</reference>
<dbReference type="PANTHER" id="PTHR35090:SF1">
    <property type="entry name" value="SLR0144 PROTEIN"/>
    <property type="match status" value="1"/>
</dbReference>
<name>A0A3S2TN94_9BURK</name>
<evidence type="ECO:0000259" key="1">
    <source>
        <dbReference type="SMART" id="SM00989"/>
    </source>
</evidence>
<dbReference type="EMBL" id="SACT01000002">
    <property type="protein sequence ID" value="RVT52573.1"/>
    <property type="molecule type" value="Genomic_DNA"/>
</dbReference>
<dbReference type="NCBIfam" id="TIGR02019">
    <property type="entry name" value="BchJ"/>
    <property type="match status" value="1"/>
</dbReference>
<protein>
    <submittedName>
        <fullName evidence="2">Bacteriochlorophyll 4-vinyl reductase</fullName>
    </submittedName>
</protein>
<feature type="domain" description="4-vinyl reductase 4VR" evidence="1">
    <location>
        <begin position="136"/>
        <end position="197"/>
    </location>
</feature>
<dbReference type="InterPro" id="IPR010249">
    <property type="entry name" value="BchJ"/>
</dbReference>
<dbReference type="InterPro" id="IPR024096">
    <property type="entry name" value="NO_sig/Golgi_transp_ligand-bd"/>
</dbReference>
<dbReference type="AlphaFoldDB" id="A0A3S2TN94"/>
<keyword evidence="3" id="KW-1185">Reference proteome</keyword>
<proteinExistence type="predicted"/>
<dbReference type="Proteomes" id="UP000288178">
    <property type="component" value="Unassembled WGS sequence"/>
</dbReference>
<dbReference type="RefSeq" id="WP_128197946.1">
    <property type="nucleotide sequence ID" value="NZ_SACT01000002.1"/>
</dbReference>
<dbReference type="InterPro" id="IPR004096">
    <property type="entry name" value="V4R"/>
</dbReference>
<sequence>MNAAIAGRIGPNAITRVAEALGPVRAPPVFRHAGLAAYLQSPPQAMVDEREVIALHAALRADLGDAEARRVADDAGRRTAAYLLAHRIPAAAQRLLKVLPAGMAARALLRAIGGHAWTFAGSGRFLARFTGDRARPVVLTIAHNPLCRGVHSAEPACDYYRAVFEWLFRALVHPGARVVEAACEACGDPACVFEVRW</sequence>
<dbReference type="GO" id="GO:0030494">
    <property type="term" value="P:bacteriochlorophyll biosynthetic process"/>
    <property type="evidence" value="ECO:0007669"/>
    <property type="project" value="InterPro"/>
</dbReference>
<dbReference type="Pfam" id="PF02830">
    <property type="entry name" value="V4R"/>
    <property type="match status" value="1"/>
</dbReference>
<evidence type="ECO:0000313" key="2">
    <source>
        <dbReference type="EMBL" id="RVT52573.1"/>
    </source>
</evidence>
<dbReference type="PANTHER" id="PTHR35090">
    <property type="entry name" value="DNA-DIRECTED RNA POLYMERASE SUBUNIT I"/>
    <property type="match status" value="1"/>
</dbReference>
<organism evidence="2 3">
    <name type="scientific">Rubrivivax albus</name>
    <dbReference type="NCBI Taxonomy" id="2499835"/>
    <lineage>
        <taxon>Bacteria</taxon>
        <taxon>Pseudomonadati</taxon>
        <taxon>Pseudomonadota</taxon>
        <taxon>Betaproteobacteria</taxon>
        <taxon>Burkholderiales</taxon>
        <taxon>Sphaerotilaceae</taxon>
        <taxon>Rubrivivax</taxon>
    </lineage>
</organism>
<dbReference type="SMART" id="SM00989">
    <property type="entry name" value="V4R"/>
    <property type="match status" value="1"/>
</dbReference>
<dbReference type="OrthoDB" id="2080515at2"/>
<dbReference type="SUPFAM" id="SSF111126">
    <property type="entry name" value="Ligand-binding domain in the NO signalling and Golgi transport"/>
    <property type="match status" value="1"/>
</dbReference>
<accession>A0A3S2TN94</accession>